<dbReference type="KEGG" id="blq:L21SP5_03109"/>
<evidence type="ECO:0000313" key="3">
    <source>
        <dbReference type="Proteomes" id="UP000064893"/>
    </source>
</evidence>
<dbReference type="STRING" id="1307839.L21SP5_03109"/>
<accession>A0A0S2I3C7</accession>
<dbReference type="NCBIfam" id="NF041518">
    <property type="entry name" value="choice_anch_Q"/>
    <property type="match status" value="1"/>
</dbReference>
<gene>
    <name evidence="2" type="ORF">L21SP5_03109</name>
</gene>
<dbReference type="InterPro" id="IPR011050">
    <property type="entry name" value="Pectin_lyase_fold/virulence"/>
</dbReference>
<dbReference type="SUPFAM" id="SSF51126">
    <property type="entry name" value="Pectin lyase-like"/>
    <property type="match status" value="1"/>
</dbReference>
<evidence type="ECO:0008006" key="4">
    <source>
        <dbReference type="Google" id="ProtNLM"/>
    </source>
</evidence>
<sequence length="479" mass="52945">MRYLILLTSLFIGFISCQEDDLLTSSSAKLEFSTDTVMFDTVFTGIGSATQRFKVYNRHSQPIRISSVELAKGNSSQYGINVDGVSANQVKDVQIEANDSIYVFVEVNIDPSTDDIIEKDSILFYTNGNIQDVKTIAFGQNVNLLMGQSLNTQTWDATRPYLVYTSCLVDSLETLTIEAGTKVYFHENASLFVLGSLIVNGTLDEPVLFKGDRLEEFYQDKPGQWGAYTTLENGATYVFGGLHFLPGSFDNKIDYAIIKNANKGIQLDSAVGNNYTLEITNSIISHMNLAGIYAQTSRVKGENLVLNNCGSHAIAMVLGGKYNFNHVSIANFTPYSSRNTASVALNNYFVSGDVGFVYDLEEATFTNSIIYGDGGENGNEIVIDKADEGAFNYYFDHCLIKVSEDFDMSNENHFQNILRNPESGPRFVSKEEYDFRLDTLSPAIDAGKAEYGAATPLDMNQNDRTTDAGPDLGAYERQQ</sequence>
<protein>
    <recommendedName>
        <fullName evidence="4">Right handed beta helix domain-containing protein</fullName>
    </recommendedName>
</protein>
<proteinExistence type="predicted"/>
<dbReference type="Proteomes" id="UP000064893">
    <property type="component" value="Chromosome"/>
</dbReference>
<name>A0A0S2I3C7_9BACT</name>
<dbReference type="RefSeq" id="WP_057954074.1">
    <property type="nucleotide sequence ID" value="NZ_CP013118.1"/>
</dbReference>
<dbReference type="PROSITE" id="PS51257">
    <property type="entry name" value="PROKAR_LIPOPROTEIN"/>
    <property type="match status" value="1"/>
</dbReference>
<dbReference type="EMBL" id="CP013118">
    <property type="protein sequence ID" value="ALO16724.1"/>
    <property type="molecule type" value="Genomic_DNA"/>
</dbReference>
<dbReference type="OrthoDB" id="1111178at2"/>
<reference evidence="2 3" key="1">
    <citation type="submission" date="2015-11" db="EMBL/GenBank/DDBJ databases">
        <title>Description and complete genome sequence of a novel strain predominating in hypersaline microbial mats and representing a new family of the Bacteriodetes phylum.</title>
        <authorList>
            <person name="Spring S."/>
            <person name="Bunk B."/>
            <person name="Sproer C."/>
            <person name="Klenk H.-P."/>
        </authorList>
    </citation>
    <scope>NUCLEOTIDE SEQUENCE [LARGE SCALE GENOMIC DNA]</scope>
    <source>
        <strain evidence="2 3">L21-Spi-D4</strain>
    </source>
</reference>
<evidence type="ECO:0000313" key="2">
    <source>
        <dbReference type="EMBL" id="ALO16724.1"/>
    </source>
</evidence>
<dbReference type="InterPro" id="IPR059226">
    <property type="entry name" value="Choice_anch_Q_dom"/>
</dbReference>
<evidence type="ECO:0000256" key="1">
    <source>
        <dbReference type="SAM" id="MobiDB-lite"/>
    </source>
</evidence>
<organism evidence="2 3">
    <name type="scientific">Salinivirga cyanobacteriivorans</name>
    <dbReference type="NCBI Taxonomy" id="1307839"/>
    <lineage>
        <taxon>Bacteria</taxon>
        <taxon>Pseudomonadati</taxon>
        <taxon>Bacteroidota</taxon>
        <taxon>Bacteroidia</taxon>
        <taxon>Bacteroidales</taxon>
        <taxon>Salinivirgaceae</taxon>
        <taxon>Salinivirga</taxon>
    </lineage>
</organism>
<feature type="region of interest" description="Disordered" evidence="1">
    <location>
        <begin position="451"/>
        <end position="479"/>
    </location>
</feature>
<dbReference type="AlphaFoldDB" id="A0A0S2I3C7"/>
<keyword evidence="3" id="KW-1185">Reference proteome</keyword>